<keyword evidence="5" id="KW-0269">Exonuclease</keyword>
<organism evidence="9 10">
    <name type="scientific">Apilactobacillus bombintestini</name>
    <dbReference type="NCBI Taxonomy" id="2419772"/>
    <lineage>
        <taxon>Bacteria</taxon>
        <taxon>Bacillati</taxon>
        <taxon>Bacillota</taxon>
        <taxon>Bacilli</taxon>
        <taxon>Lactobacillales</taxon>
        <taxon>Lactobacillaceae</taxon>
        <taxon>Apilactobacillus</taxon>
    </lineage>
</organism>
<dbReference type="Proteomes" id="UP000272003">
    <property type="component" value="Chromosome"/>
</dbReference>
<evidence type="ECO:0000256" key="1">
    <source>
        <dbReference type="ARBA" id="ARBA00022679"/>
    </source>
</evidence>
<dbReference type="PANTHER" id="PTHR30231">
    <property type="entry name" value="DNA POLYMERASE III SUBUNIT EPSILON"/>
    <property type="match status" value="1"/>
</dbReference>
<dbReference type="Pfam" id="PF00929">
    <property type="entry name" value="RNase_T"/>
    <property type="match status" value="1"/>
</dbReference>
<evidence type="ECO:0000256" key="2">
    <source>
        <dbReference type="ARBA" id="ARBA00022695"/>
    </source>
</evidence>
<evidence type="ECO:0000313" key="10">
    <source>
        <dbReference type="Proteomes" id="UP000272003"/>
    </source>
</evidence>
<keyword evidence="1" id="KW-0808">Transferase</keyword>
<dbReference type="InterPro" id="IPR006054">
    <property type="entry name" value="DnaQ"/>
</dbReference>
<dbReference type="InterPro" id="IPR013520">
    <property type="entry name" value="Ribonucl_H"/>
</dbReference>
<keyword evidence="6" id="KW-0239">DNA-directed DNA polymerase</keyword>
<dbReference type="SUPFAM" id="SSF53098">
    <property type="entry name" value="Ribonuclease H-like"/>
    <property type="match status" value="1"/>
</dbReference>
<proteinExistence type="predicted"/>
<evidence type="ECO:0000256" key="4">
    <source>
        <dbReference type="ARBA" id="ARBA00022722"/>
    </source>
</evidence>
<dbReference type="Pfam" id="PF13307">
    <property type="entry name" value="Helicase_C_2"/>
    <property type="match status" value="1"/>
</dbReference>
<evidence type="ECO:0000313" key="9">
    <source>
        <dbReference type="EMBL" id="AYF92644.1"/>
    </source>
</evidence>
<dbReference type="GO" id="GO:0003887">
    <property type="term" value="F:DNA-directed DNA polymerase activity"/>
    <property type="evidence" value="ECO:0007669"/>
    <property type="project" value="UniProtKB-KW"/>
</dbReference>
<dbReference type="InterPro" id="IPR036397">
    <property type="entry name" value="RNaseH_sf"/>
</dbReference>
<evidence type="ECO:0000256" key="7">
    <source>
        <dbReference type="ARBA" id="ARBA00070925"/>
    </source>
</evidence>
<evidence type="ECO:0000256" key="3">
    <source>
        <dbReference type="ARBA" id="ARBA00022705"/>
    </source>
</evidence>
<dbReference type="EMBL" id="CP032626">
    <property type="protein sequence ID" value="AYF92644.1"/>
    <property type="molecule type" value="Genomic_DNA"/>
</dbReference>
<keyword evidence="3" id="KW-0235">DNA replication</keyword>
<accession>A0A387APL9</accession>
<dbReference type="GO" id="GO:0003677">
    <property type="term" value="F:DNA binding"/>
    <property type="evidence" value="ECO:0007669"/>
    <property type="project" value="InterPro"/>
</dbReference>
<dbReference type="PANTHER" id="PTHR30231:SF41">
    <property type="entry name" value="DNA POLYMERASE III SUBUNIT EPSILON"/>
    <property type="match status" value="1"/>
</dbReference>
<feature type="domain" description="Exonuclease" evidence="8">
    <location>
        <begin position="5"/>
        <end position="173"/>
    </location>
</feature>
<dbReference type="GO" id="GO:0045004">
    <property type="term" value="P:DNA replication proofreading"/>
    <property type="evidence" value="ECO:0007669"/>
    <property type="project" value="TreeGrafter"/>
</dbReference>
<reference evidence="9 10" key="1">
    <citation type="submission" date="2018-09" db="EMBL/GenBank/DDBJ databases">
        <title>Genome sequencing of strain BHWM-4.</title>
        <authorList>
            <person name="Heo J."/>
            <person name="Kim S.-J."/>
            <person name="Kwon S.-W."/>
        </authorList>
    </citation>
    <scope>NUCLEOTIDE SEQUENCE [LARGE SCALE GENOMIC DNA]</scope>
    <source>
        <strain evidence="9 10">BHWM-4</strain>
    </source>
</reference>
<dbReference type="GO" id="GO:0016818">
    <property type="term" value="F:hydrolase activity, acting on acid anhydrides, in phosphorus-containing anhydrides"/>
    <property type="evidence" value="ECO:0007669"/>
    <property type="project" value="InterPro"/>
</dbReference>
<keyword evidence="2" id="KW-0548">Nucleotidyltransferase</keyword>
<dbReference type="GO" id="GO:0005829">
    <property type="term" value="C:cytosol"/>
    <property type="evidence" value="ECO:0007669"/>
    <property type="project" value="TreeGrafter"/>
</dbReference>
<dbReference type="FunFam" id="3.30.420.10:FF:000045">
    <property type="entry name" value="3'-5' exonuclease DinG"/>
    <property type="match status" value="1"/>
</dbReference>
<gene>
    <name evidence="9" type="ORF">D7I45_03705</name>
</gene>
<keyword evidence="10" id="KW-1185">Reference proteome</keyword>
<keyword evidence="5" id="KW-0378">Hydrolase</keyword>
<protein>
    <recommendedName>
        <fullName evidence="7">DNA polymerase III polC-type</fullName>
    </recommendedName>
</protein>
<evidence type="ECO:0000256" key="5">
    <source>
        <dbReference type="ARBA" id="ARBA00022839"/>
    </source>
</evidence>
<dbReference type="KEGG" id="abom:D7I45_03705"/>
<dbReference type="Gene3D" id="3.30.420.10">
    <property type="entry name" value="Ribonuclease H-like superfamily/Ribonuclease H"/>
    <property type="match status" value="1"/>
</dbReference>
<dbReference type="InterPro" id="IPR006555">
    <property type="entry name" value="ATP-dep_Helicase_C"/>
</dbReference>
<sequence>MSNTVFSVVDIETTGSSQSNGNNRIIQFSCTFVQNNKIIGSFNSFINPEMDIPNEITKLTGISNKTVEDSPTFSEVADQIYNLLKNTVFVAHNVNFDFPFINLELERSNHKLLTNKAIDTVTLSQLLLPTESSYKLTDLSKSLNIIHKHPHSSSSDALATAKILIILLHQLENLPKATVKQILDINPSLPMNTIDMFKRAFNLKKDVDNPKIKNIRGLQVRKIKYRQDEPIEMPKYPNNKRKKQKMFSGIVDFTLTENKLMNSIYGNYHSKKVSNKLLIEENDEFNYDFGYLFPLSYLLKSNQKIIIAADEDYNGDSSIITQINKLNKINNTKLKCIVLHSISDYIDLDKFANTLKVQSSSKNTQFLKCKILVWLTFTKTGDINELRLKKDNNQNYFLNVVSDEQNHGYYIKRLSNDFNTANIVLVSHNYLLTHAKELSTNNSFLVIKDSRQLAKHALNYHRVNFSLSENRIVVNHIVNMLYQTHNRNIYDIFQHSKAKKALVKKLENIINKSSDQIENIKDGLVNNFYAKKNLIKVANGYTLNIDDQRFAKFINSKSSLFKSLGRNQQTCLDLIDSLKRKMNHFSGEDKGILYAFFDKINEYMTFIESNILRINSLVKHKDPTVFALFLNEDKDIQNAMFKGGMIRNKNILSNDIYSVFNKIIFLDSSVYSSKRSQFFYDQLELKRKNTRMIKFEDETNLNDKFKLILDESLQIPMPIEKLMQYNSGNVFILAESQSRINEISRKLKDSSVNENTVILSQELNRNNSKVVKKFISSRNNIVIGDNELLEELKEKHKFINILIIDSLSINEFDNIYLQAEYDLINKEYGNPNDGLSIPLGIINIKEAIKNIISLSNGKGIIYLRDKEIVDGPYGNNLFELIPNHIKPTSMNKREIIDTFKKL</sequence>
<dbReference type="GO" id="GO:0008408">
    <property type="term" value="F:3'-5' exonuclease activity"/>
    <property type="evidence" value="ECO:0007669"/>
    <property type="project" value="TreeGrafter"/>
</dbReference>
<evidence type="ECO:0000256" key="6">
    <source>
        <dbReference type="ARBA" id="ARBA00022932"/>
    </source>
</evidence>
<dbReference type="InterPro" id="IPR012337">
    <property type="entry name" value="RNaseH-like_sf"/>
</dbReference>
<dbReference type="SMART" id="SM00479">
    <property type="entry name" value="EXOIII"/>
    <property type="match status" value="1"/>
</dbReference>
<dbReference type="OrthoDB" id="9803913at2"/>
<dbReference type="NCBIfam" id="TIGR00573">
    <property type="entry name" value="dnaq"/>
    <property type="match status" value="1"/>
</dbReference>
<dbReference type="AlphaFoldDB" id="A0A387APL9"/>
<dbReference type="RefSeq" id="WP_120784410.1">
    <property type="nucleotide sequence ID" value="NZ_CP032626.1"/>
</dbReference>
<keyword evidence="4" id="KW-0540">Nuclease</keyword>
<dbReference type="CDD" id="cd06127">
    <property type="entry name" value="DEDDh"/>
    <property type="match status" value="1"/>
</dbReference>
<dbReference type="GO" id="GO:0004386">
    <property type="term" value="F:helicase activity"/>
    <property type="evidence" value="ECO:0007669"/>
    <property type="project" value="InterPro"/>
</dbReference>
<dbReference type="GO" id="GO:0005524">
    <property type="term" value="F:ATP binding"/>
    <property type="evidence" value="ECO:0007669"/>
    <property type="project" value="InterPro"/>
</dbReference>
<evidence type="ECO:0000259" key="8">
    <source>
        <dbReference type="SMART" id="SM00479"/>
    </source>
</evidence>
<name>A0A387APL9_9LACO</name>